<feature type="compositionally biased region" description="Low complexity" evidence="1">
    <location>
        <begin position="220"/>
        <end position="232"/>
    </location>
</feature>
<name>A0A8B7N4R9_HYAAZ</name>
<feature type="compositionally biased region" description="Basic and acidic residues" evidence="1">
    <location>
        <begin position="87"/>
        <end position="96"/>
    </location>
</feature>
<feature type="region of interest" description="Disordered" evidence="1">
    <location>
        <begin position="254"/>
        <end position="322"/>
    </location>
</feature>
<dbReference type="AlphaFoldDB" id="A0A8B7N4R9"/>
<proteinExistence type="predicted"/>
<accession>A0A8B7N4R9</accession>
<dbReference type="RefSeq" id="XP_018008841.1">
    <property type="nucleotide sequence ID" value="XM_018153352.2"/>
</dbReference>
<dbReference type="OMA" id="FEHHAHE"/>
<feature type="compositionally biased region" description="Basic and acidic residues" evidence="1">
    <location>
        <begin position="205"/>
        <end position="214"/>
    </location>
</feature>
<feature type="region of interest" description="Disordered" evidence="1">
    <location>
        <begin position="196"/>
        <end position="232"/>
    </location>
</feature>
<evidence type="ECO:0000256" key="1">
    <source>
        <dbReference type="SAM" id="MobiDB-lite"/>
    </source>
</evidence>
<dbReference type="Proteomes" id="UP000694843">
    <property type="component" value="Unplaced"/>
</dbReference>
<feature type="compositionally biased region" description="Low complexity" evidence="1">
    <location>
        <begin position="254"/>
        <end position="275"/>
    </location>
</feature>
<protein>
    <submittedName>
        <fullName evidence="3">Uncharacterized protein LOC108666470</fullName>
    </submittedName>
</protein>
<sequence>MSSAKRKPRTPSPLEDEGLFTGPNQEDSYTGQNTEDSFTGKNKEDSFAGRKLSVSEFDSPALLDYDAVASPSASSTSSEPSYVRQPGFEHHAHEVPVGRSSHTQQSDLKTQKNLLPKRIKKKKCRPDEGCDMIAIDVGPSVPSTRPKIKKEPLPMKLRDLPPSFWVQPNRASCLPPSGTLLPPLLLGKDYHDVTDVRPVTPPEVGEQRVCRGDGSKYSVSSPSPTLSSHSLLNLHHSPSSSSIISSTINTSPSSSSLSALASQTSSSSSQPKSSIFTGSLHSPPPDAVMSPNIQPCTSPTSLYSASQSPTMKHHPSYSSQSSCPALFGDLSQSPHSSSPILLSSTKSYQERRGETIIKVGNTDLLFSLFDKVEQGDRRKLQLLKRTRVRKGSNPPPVRHHRDDDPCLVGAVTEGLLPLLDSTPHSSGASTPLGTRHTQQVVEMVNLKGSNRTWSLPSLNVEPNYSQMLSELVMKL</sequence>
<organism evidence="2 3">
    <name type="scientific">Hyalella azteca</name>
    <name type="common">Amphipod</name>
    <dbReference type="NCBI Taxonomy" id="294128"/>
    <lineage>
        <taxon>Eukaryota</taxon>
        <taxon>Metazoa</taxon>
        <taxon>Ecdysozoa</taxon>
        <taxon>Arthropoda</taxon>
        <taxon>Crustacea</taxon>
        <taxon>Multicrustacea</taxon>
        <taxon>Malacostraca</taxon>
        <taxon>Eumalacostraca</taxon>
        <taxon>Peracarida</taxon>
        <taxon>Amphipoda</taxon>
        <taxon>Senticaudata</taxon>
        <taxon>Talitrida</taxon>
        <taxon>Talitroidea</taxon>
        <taxon>Hyalellidae</taxon>
        <taxon>Hyalella</taxon>
    </lineage>
</organism>
<feature type="compositionally biased region" description="Low complexity" evidence="1">
    <location>
        <begin position="69"/>
        <end position="81"/>
    </location>
</feature>
<reference evidence="3" key="1">
    <citation type="submission" date="2025-08" db="UniProtKB">
        <authorList>
            <consortium name="RefSeq"/>
        </authorList>
    </citation>
    <scope>IDENTIFICATION</scope>
    <source>
        <tissue evidence="3">Whole organism</tissue>
    </source>
</reference>
<feature type="compositionally biased region" description="Polar residues" evidence="1">
    <location>
        <begin position="291"/>
        <end position="322"/>
    </location>
</feature>
<feature type="region of interest" description="Disordered" evidence="1">
    <location>
        <begin position="68"/>
        <end position="124"/>
    </location>
</feature>
<dbReference type="OrthoDB" id="10058719at2759"/>
<gene>
    <name evidence="3" type="primary">LOC108666470</name>
</gene>
<evidence type="ECO:0000313" key="2">
    <source>
        <dbReference type="Proteomes" id="UP000694843"/>
    </source>
</evidence>
<keyword evidence="2" id="KW-1185">Reference proteome</keyword>
<feature type="region of interest" description="Disordered" evidence="1">
    <location>
        <begin position="1"/>
        <end position="48"/>
    </location>
</feature>
<dbReference type="GeneID" id="108666470"/>
<feature type="compositionally biased region" description="Basic residues" evidence="1">
    <location>
        <begin position="115"/>
        <end position="124"/>
    </location>
</feature>
<evidence type="ECO:0000313" key="3">
    <source>
        <dbReference type="RefSeq" id="XP_018008841.1"/>
    </source>
</evidence>
<dbReference type="KEGG" id="hazt:108666470"/>
<feature type="compositionally biased region" description="Polar residues" evidence="1">
    <location>
        <begin position="22"/>
        <end position="40"/>
    </location>
</feature>